<name>A0ABU1AYK0_9BACT</name>
<reference evidence="2 3" key="1">
    <citation type="submission" date="2023-04" db="EMBL/GenBank/DDBJ databases">
        <title>A novel bacteria isolated from coastal sediment.</title>
        <authorList>
            <person name="Liu X.-J."/>
            <person name="Du Z.-J."/>
        </authorList>
    </citation>
    <scope>NUCLEOTIDE SEQUENCE [LARGE SCALE GENOMIC DNA]</scope>
    <source>
        <strain evidence="2 3">SDUM461003</strain>
    </source>
</reference>
<protein>
    <submittedName>
        <fullName evidence="2">DUF695 domain-containing protein</fullName>
    </submittedName>
</protein>
<evidence type="ECO:0000259" key="1">
    <source>
        <dbReference type="Pfam" id="PF05117"/>
    </source>
</evidence>
<accession>A0ABU1AYK0</accession>
<gene>
    <name evidence="2" type="ORF">QEH52_11770</name>
</gene>
<dbReference type="RefSeq" id="WP_308950674.1">
    <property type="nucleotide sequence ID" value="NZ_JARXHW010000026.1"/>
</dbReference>
<sequence length="150" mass="17094">MKIAAAQTDAWNIAKGKNPEQASLLRFRPSLQKFLADENYPRRLTITWDFSPGDADGMPTDTQSADMKDFEKLLLDSLDPDRLAVLAFVYTTRGSREWHFYFSDADEVSQRINQALAGVPTLPIQLHVEEDPNWEPLRQVYQICNPPVQA</sequence>
<proteinExistence type="predicted"/>
<evidence type="ECO:0000313" key="2">
    <source>
        <dbReference type="EMBL" id="MDQ8208190.1"/>
    </source>
</evidence>
<comment type="caution">
    <text evidence="2">The sequence shown here is derived from an EMBL/GenBank/DDBJ whole genome shotgun (WGS) entry which is preliminary data.</text>
</comment>
<evidence type="ECO:0000313" key="3">
    <source>
        <dbReference type="Proteomes" id="UP001225316"/>
    </source>
</evidence>
<dbReference type="Pfam" id="PF05117">
    <property type="entry name" value="DUF695"/>
    <property type="match status" value="1"/>
</dbReference>
<dbReference type="EMBL" id="JARXHW010000026">
    <property type="protein sequence ID" value="MDQ8208190.1"/>
    <property type="molecule type" value="Genomic_DNA"/>
</dbReference>
<keyword evidence="3" id="KW-1185">Reference proteome</keyword>
<feature type="domain" description="DUF695" evidence="1">
    <location>
        <begin position="9"/>
        <end position="135"/>
    </location>
</feature>
<dbReference type="InterPro" id="IPR016097">
    <property type="entry name" value="DUF695"/>
</dbReference>
<organism evidence="2 3">
    <name type="scientific">Thalassobacterium maritimum</name>
    <dbReference type="NCBI Taxonomy" id="3041265"/>
    <lineage>
        <taxon>Bacteria</taxon>
        <taxon>Pseudomonadati</taxon>
        <taxon>Verrucomicrobiota</taxon>
        <taxon>Opitutia</taxon>
        <taxon>Puniceicoccales</taxon>
        <taxon>Coraliomargaritaceae</taxon>
        <taxon>Thalassobacterium</taxon>
    </lineage>
</organism>
<dbReference type="Proteomes" id="UP001225316">
    <property type="component" value="Unassembled WGS sequence"/>
</dbReference>